<dbReference type="Pfam" id="PF20152">
    <property type="entry name" value="DUF6534"/>
    <property type="match status" value="1"/>
</dbReference>
<feature type="transmembrane region" description="Helical" evidence="1">
    <location>
        <begin position="209"/>
        <end position="230"/>
    </location>
</feature>
<feature type="transmembrane region" description="Helical" evidence="1">
    <location>
        <begin position="53"/>
        <end position="76"/>
    </location>
</feature>
<keyword evidence="1" id="KW-0812">Transmembrane</keyword>
<dbReference type="Proteomes" id="UP000310158">
    <property type="component" value="Unassembled WGS sequence"/>
</dbReference>
<feature type="transmembrane region" description="Helical" evidence="1">
    <location>
        <begin position="20"/>
        <end position="41"/>
    </location>
</feature>
<keyword evidence="1" id="KW-0472">Membrane</keyword>
<proteinExistence type="predicted"/>
<sequence>MAPPSENVNEVVRTKFGPMLLGVIVSAILYGVTFLQTIYYFDHYPKDTIVLKATVAALWIIDTLIMALDCHAVYYFSILRFGDVSVFGSQTWSLDSTLCIARSDLPYDAGFRDVYVSIVLCDQDTQIEQGFLPGIEDRGLYILFFVSARCSDVCDQLGYHCTRLFKANMEHKRSNMISRLMTFLITRGIITNINQMLLLITYLALTSNLIWVFFHLIMCRIYTNAVLATLNNRSRIWGHSEYISRGSATQDSKSAYSQLSFHMPNLVESAGVEDSTFTPHVGYPSAGELCIRMARPGDDVGTLDLVV</sequence>
<dbReference type="InterPro" id="IPR045339">
    <property type="entry name" value="DUF6534"/>
</dbReference>
<organism evidence="3 4">
    <name type="scientific">Bondarzewia mesenterica</name>
    <dbReference type="NCBI Taxonomy" id="1095465"/>
    <lineage>
        <taxon>Eukaryota</taxon>
        <taxon>Fungi</taxon>
        <taxon>Dikarya</taxon>
        <taxon>Basidiomycota</taxon>
        <taxon>Agaricomycotina</taxon>
        <taxon>Agaricomycetes</taxon>
        <taxon>Russulales</taxon>
        <taxon>Bondarzewiaceae</taxon>
        <taxon>Bondarzewia</taxon>
    </lineage>
</organism>
<feature type="transmembrane region" description="Helical" evidence="1">
    <location>
        <begin position="180"/>
        <end position="203"/>
    </location>
</feature>
<dbReference type="OrthoDB" id="2535105at2759"/>
<evidence type="ECO:0000256" key="1">
    <source>
        <dbReference type="SAM" id="Phobius"/>
    </source>
</evidence>
<dbReference type="AlphaFoldDB" id="A0A4V3XGF2"/>
<evidence type="ECO:0000313" key="3">
    <source>
        <dbReference type="EMBL" id="THH21213.1"/>
    </source>
</evidence>
<name>A0A4V3XGF2_9AGAM</name>
<comment type="caution">
    <text evidence="3">The sequence shown here is derived from an EMBL/GenBank/DDBJ whole genome shotgun (WGS) entry which is preliminary data.</text>
</comment>
<keyword evidence="4" id="KW-1185">Reference proteome</keyword>
<dbReference type="PANTHER" id="PTHR40465:SF1">
    <property type="entry name" value="DUF6534 DOMAIN-CONTAINING PROTEIN"/>
    <property type="match status" value="1"/>
</dbReference>
<accession>A0A4V3XGF2</accession>
<evidence type="ECO:0000313" key="4">
    <source>
        <dbReference type="Proteomes" id="UP000310158"/>
    </source>
</evidence>
<feature type="domain" description="DUF6534" evidence="2">
    <location>
        <begin position="162"/>
        <end position="234"/>
    </location>
</feature>
<evidence type="ECO:0000259" key="2">
    <source>
        <dbReference type="Pfam" id="PF20152"/>
    </source>
</evidence>
<dbReference type="PANTHER" id="PTHR40465">
    <property type="entry name" value="CHROMOSOME 1, WHOLE GENOME SHOTGUN SEQUENCE"/>
    <property type="match status" value="1"/>
</dbReference>
<reference evidence="3 4" key="1">
    <citation type="submission" date="2019-02" db="EMBL/GenBank/DDBJ databases">
        <title>Genome sequencing of the rare red list fungi Bondarzewia mesenterica.</title>
        <authorList>
            <person name="Buettner E."/>
            <person name="Kellner H."/>
        </authorList>
    </citation>
    <scope>NUCLEOTIDE SEQUENCE [LARGE SCALE GENOMIC DNA]</scope>
    <source>
        <strain evidence="3 4">DSM 108281</strain>
    </source>
</reference>
<keyword evidence="1" id="KW-1133">Transmembrane helix</keyword>
<protein>
    <recommendedName>
        <fullName evidence="2">DUF6534 domain-containing protein</fullName>
    </recommendedName>
</protein>
<gene>
    <name evidence="3" type="ORF">EW146_g307</name>
</gene>
<dbReference type="EMBL" id="SGPL01000006">
    <property type="protein sequence ID" value="THH21213.1"/>
    <property type="molecule type" value="Genomic_DNA"/>
</dbReference>